<proteinExistence type="predicted"/>
<evidence type="ECO:0000313" key="1">
    <source>
        <dbReference type="EMBL" id="KAK7463422.1"/>
    </source>
</evidence>
<reference evidence="1 2" key="1">
    <citation type="submission" date="2024-01" db="EMBL/GenBank/DDBJ databases">
        <title>A draft genome for the cacao thread blight pathogen Marasmiellus scandens.</title>
        <authorList>
            <person name="Baruah I.K."/>
            <person name="Leung J."/>
            <person name="Bukari Y."/>
            <person name="Amoako-Attah I."/>
            <person name="Meinhardt L.W."/>
            <person name="Bailey B.A."/>
            <person name="Cohen S.P."/>
        </authorList>
    </citation>
    <scope>NUCLEOTIDE SEQUENCE [LARGE SCALE GENOMIC DNA]</scope>
    <source>
        <strain evidence="1 2">GH-19</strain>
    </source>
</reference>
<organism evidence="1 2">
    <name type="scientific">Marasmiellus scandens</name>
    <dbReference type="NCBI Taxonomy" id="2682957"/>
    <lineage>
        <taxon>Eukaryota</taxon>
        <taxon>Fungi</taxon>
        <taxon>Dikarya</taxon>
        <taxon>Basidiomycota</taxon>
        <taxon>Agaricomycotina</taxon>
        <taxon>Agaricomycetes</taxon>
        <taxon>Agaricomycetidae</taxon>
        <taxon>Agaricales</taxon>
        <taxon>Marasmiineae</taxon>
        <taxon>Omphalotaceae</taxon>
        <taxon>Marasmiellus</taxon>
    </lineage>
</organism>
<protein>
    <submittedName>
        <fullName evidence="1">Uncharacterized protein</fullName>
    </submittedName>
</protein>
<dbReference type="EMBL" id="JBANRG010000009">
    <property type="protein sequence ID" value="KAK7463422.1"/>
    <property type="molecule type" value="Genomic_DNA"/>
</dbReference>
<evidence type="ECO:0000313" key="2">
    <source>
        <dbReference type="Proteomes" id="UP001498398"/>
    </source>
</evidence>
<accession>A0ABR1JQ47</accession>
<sequence>MITGVALCSCGDRTCAVTSKVPSSLLLELHCRVFLTYAISCILELRFNDVPHDEHREAFDSLQQNLGAFPADISSKHSRALMITIINAALPGVKVSQYREPIPTLISHSNSHRLDLPPGQYSSHVAFIPIRKPLLGLVLAKMWRWVAS</sequence>
<name>A0ABR1JQ47_9AGAR</name>
<comment type="caution">
    <text evidence="1">The sequence shown here is derived from an EMBL/GenBank/DDBJ whole genome shotgun (WGS) entry which is preliminary data.</text>
</comment>
<keyword evidence="2" id="KW-1185">Reference proteome</keyword>
<dbReference type="Proteomes" id="UP001498398">
    <property type="component" value="Unassembled WGS sequence"/>
</dbReference>
<gene>
    <name evidence="1" type="ORF">VKT23_006775</name>
</gene>